<name>A0A918IU38_9ACTN</name>
<dbReference type="Proteomes" id="UP000620224">
    <property type="component" value="Unassembled WGS sequence"/>
</dbReference>
<gene>
    <name evidence="2" type="ORF">GCM10010503_04940</name>
</gene>
<comment type="caution">
    <text evidence="2">The sequence shown here is derived from an EMBL/GenBank/DDBJ whole genome shotgun (WGS) entry which is preliminary data.</text>
</comment>
<reference evidence="2" key="1">
    <citation type="journal article" date="2014" name="Int. J. Syst. Evol. Microbiol.">
        <title>Complete genome sequence of Corynebacterium casei LMG S-19264T (=DSM 44701T), isolated from a smear-ripened cheese.</title>
        <authorList>
            <consortium name="US DOE Joint Genome Institute (JGI-PGF)"/>
            <person name="Walter F."/>
            <person name="Albersmeier A."/>
            <person name="Kalinowski J."/>
            <person name="Ruckert C."/>
        </authorList>
    </citation>
    <scope>NUCLEOTIDE SEQUENCE</scope>
    <source>
        <strain evidence="2">JCM 4490</strain>
    </source>
</reference>
<dbReference type="RefSeq" id="WP_190013006.1">
    <property type="nucleotide sequence ID" value="NZ_BMUE01000001.1"/>
</dbReference>
<feature type="compositionally biased region" description="Basic and acidic residues" evidence="1">
    <location>
        <begin position="1"/>
        <end position="11"/>
    </location>
</feature>
<keyword evidence="3" id="KW-1185">Reference proteome</keyword>
<accession>A0A918IU38</accession>
<organism evidence="2 3">
    <name type="scientific">Streptomyces lucensis JCM 4490</name>
    <dbReference type="NCBI Taxonomy" id="1306176"/>
    <lineage>
        <taxon>Bacteria</taxon>
        <taxon>Bacillati</taxon>
        <taxon>Actinomycetota</taxon>
        <taxon>Actinomycetes</taxon>
        <taxon>Kitasatosporales</taxon>
        <taxon>Streptomycetaceae</taxon>
        <taxon>Streptomyces</taxon>
    </lineage>
</organism>
<sequence length="46" mass="5183">MEHTTHADPHGDQGALGDVEAQQQPEFIQVRLLDKIETIQNKQIDS</sequence>
<evidence type="ECO:0000313" key="3">
    <source>
        <dbReference type="Proteomes" id="UP000620224"/>
    </source>
</evidence>
<proteinExistence type="predicted"/>
<reference evidence="2" key="2">
    <citation type="submission" date="2020-09" db="EMBL/GenBank/DDBJ databases">
        <authorList>
            <person name="Sun Q."/>
            <person name="Ohkuma M."/>
        </authorList>
    </citation>
    <scope>NUCLEOTIDE SEQUENCE</scope>
    <source>
        <strain evidence="2">JCM 4490</strain>
    </source>
</reference>
<evidence type="ECO:0000313" key="2">
    <source>
        <dbReference type="EMBL" id="GGW32194.1"/>
    </source>
</evidence>
<feature type="region of interest" description="Disordered" evidence="1">
    <location>
        <begin position="1"/>
        <end position="22"/>
    </location>
</feature>
<dbReference type="AlphaFoldDB" id="A0A918IU38"/>
<evidence type="ECO:0000256" key="1">
    <source>
        <dbReference type="SAM" id="MobiDB-lite"/>
    </source>
</evidence>
<dbReference type="EMBL" id="BMUE01000001">
    <property type="protein sequence ID" value="GGW32194.1"/>
    <property type="molecule type" value="Genomic_DNA"/>
</dbReference>
<protein>
    <submittedName>
        <fullName evidence="2">Uncharacterized protein</fullName>
    </submittedName>
</protein>